<dbReference type="AlphaFoldDB" id="A0A6P8FG08"/>
<proteinExistence type="predicted"/>
<dbReference type="GeneID" id="105907243"/>
<dbReference type="OrthoDB" id="8953785at2759"/>
<reference evidence="4 5" key="1">
    <citation type="submission" date="2025-04" db="UniProtKB">
        <authorList>
            <consortium name="RefSeq"/>
        </authorList>
    </citation>
    <scope>IDENTIFICATION</scope>
</reference>
<feature type="compositionally biased region" description="Polar residues" evidence="1">
    <location>
        <begin position="386"/>
        <end position="396"/>
    </location>
</feature>
<evidence type="ECO:0000313" key="3">
    <source>
        <dbReference type="Proteomes" id="UP000515152"/>
    </source>
</evidence>
<feature type="region of interest" description="Disordered" evidence="1">
    <location>
        <begin position="351"/>
        <end position="462"/>
    </location>
</feature>
<evidence type="ECO:0000313" key="4">
    <source>
        <dbReference type="RefSeq" id="XP_031424638.1"/>
    </source>
</evidence>
<feature type="compositionally biased region" description="Pro residues" evidence="1">
    <location>
        <begin position="402"/>
        <end position="413"/>
    </location>
</feature>
<evidence type="ECO:0000256" key="1">
    <source>
        <dbReference type="SAM" id="MobiDB-lite"/>
    </source>
</evidence>
<evidence type="ECO:0000313" key="5">
    <source>
        <dbReference type="RefSeq" id="XP_031424639.1"/>
    </source>
</evidence>
<name>A0A6P8FG08_CLUHA</name>
<keyword evidence="3" id="KW-1185">Reference proteome</keyword>
<accession>A0A6P8FG08</accession>
<feature type="compositionally biased region" description="Polar residues" evidence="1">
    <location>
        <begin position="449"/>
        <end position="462"/>
    </location>
</feature>
<dbReference type="RefSeq" id="XP_031424639.1">
    <property type="nucleotide sequence ID" value="XM_031568779.2"/>
</dbReference>
<sequence length="473" mass="51760">MMYRLFSALGVLFGMASADGSYGLGPEPKRICPGMPFTFTLTYRISGADLMFYKNGVERKVATTKEIIDPQFRLNGSEPYLPEVMKTHEGKYYWKAPSVDFELNYIRLILKDCSVRQNVVYGEELALNVPADASVLEFTPHLSDQHSVLWRRIHRGGDEEARGAVKDGRWTAQRMTQADQGRYTLLRESGGQISSTVVSVEELQIHAHVADDDVRDHWRTDVNISAREAVVTYFTAFGGEHVLFRDGMETDEGFDIFGNRITLQKSTLQKSTFSISKAQPSDAGRYEIHDKNGHLAISLYLERDPEDEEFYPTSLATPLGISAGVLVGLLCCCWCCCKCCGKCCGHDDGDKTESAAASPDAEQPAHIHDPSEMSGPGDPLHPPSSAPSSGDTNELTASMAYPPNPWENSPPAPDGGGGGDRGAPTAPWAPTDPGPRYQSRAWGSGQDDFLSSSPLCMDSATDSCTFTSNNLNF</sequence>
<dbReference type="Proteomes" id="UP000515152">
    <property type="component" value="Chromosome 6"/>
</dbReference>
<feature type="chain" id="PRO_5044652823" evidence="2">
    <location>
        <begin position="19"/>
        <end position="473"/>
    </location>
</feature>
<keyword evidence="2" id="KW-0732">Signal</keyword>
<protein>
    <submittedName>
        <fullName evidence="4 5">Uncharacterized protein LOC105907243 isoform X1</fullName>
    </submittedName>
</protein>
<evidence type="ECO:0000256" key="2">
    <source>
        <dbReference type="SAM" id="SignalP"/>
    </source>
</evidence>
<dbReference type="RefSeq" id="XP_031424638.1">
    <property type="nucleotide sequence ID" value="XM_031568778.2"/>
</dbReference>
<organism evidence="3 5">
    <name type="scientific">Clupea harengus</name>
    <name type="common">Atlantic herring</name>
    <dbReference type="NCBI Taxonomy" id="7950"/>
    <lineage>
        <taxon>Eukaryota</taxon>
        <taxon>Metazoa</taxon>
        <taxon>Chordata</taxon>
        <taxon>Craniata</taxon>
        <taxon>Vertebrata</taxon>
        <taxon>Euteleostomi</taxon>
        <taxon>Actinopterygii</taxon>
        <taxon>Neopterygii</taxon>
        <taxon>Teleostei</taxon>
        <taxon>Clupei</taxon>
        <taxon>Clupeiformes</taxon>
        <taxon>Clupeoidei</taxon>
        <taxon>Clupeidae</taxon>
        <taxon>Clupea</taxon>
    </lineage>
</organism>
<feature type="signal peptide" evidence="2">
    <location>
        <begin position="1"/>
        <end position="18"/>
    </location>
</feature>
<gene>
    <name evidence="4 5" type="primary">LOC105907243</name>
</gene>
<dbReference type="KEGG" id="char:105907243"/>